<name>A0A0H5QPA2_9ZZZZ</name>
<dbReference type="InterPro" id="IPR057271">
    <property type="entry name" value="YagK_YfjJ_C"/>
</dbReference>
<evidence type="ECO:0000259" key="1">
    <source>
        <dbReference type="Pfam" id="PF11726"/>
    </source>
</evidence>
<sequence>MEQTKQRGIQTHVTDQQDYPKYELYNGSKSGDGFYEPILDSLNRIVTEQLDQHTRVNIIRFDIGGLKCSASEANAMVVNGFKRMRQRLQRYTSRDGKPLRIKSIGTGWVREYSKLKGIHYHCVVVFKAVFRSDRVMSSGNTMLGIFKLIADSFSSLAVNFGTRCWKTDKRKHHFYTINRNDTSALAEAMKGLSYLAKVSTKQHAADGSRFYSFSKIKHVRH</sequence>
<reference evidence="2" key="1">
    <citation type="submission" date="2015-06" db="EMBL/GenBank/DDBJ databases">
        <authorList>
            <person name="Joergensen T."/>
        </authorList>
    </citation>
    <scope>NUCLEOTIDE SEQUENCE</scope>
    <source>
        <strain evidence="2">RGFK1656</strain>
    </source>
</reference>
<accession>A0A0H5QPA2</accession>
<dbReference type="AlphaFoldDB" id="A0A0H5QPA2"/>
<dbReference type="Pfam" id="PF11726">
    <property type="entry name" value="YagK_YfjJ_C"/>
    <property type="match status" value="1"/>
</dbReference>
<dbReference type="EMBL" id="LN854161">
    <property type="protein sequence ID" value="CRY97592.1"/>
    <property type="molecule type" value="Genomic_DNA"/>
</dbReference>
<feature type="domain" description="YagK/YfjJ C-terminal" evidence="1">
    <location>
        <begin position="50"/>
        <end position="205"/>
    </location>
</feature>
<protein>
    <recommendedName>
        <fullName evidence="1">YagK/YfjJ C-terminal domain-containing protein</fullName>
    </recommendedName>
</protein>
<organism evidence="2">
    <name type="scientific">uncultured prokaryote</name>
    <dbReference type="NCBI Taxonomy" id="198431"/>
    <lineage>
        <taxon>unclassified sequences</taxon>
        <taxon>environmental samples</taxon>
    </lineage>
</organism>
<proteinExistence type="predicted"/>
<evidence type="ECO:0000313" key="2">
    <source>
        <dbReference type="EMBL" id="CRY97592.1"/>
    </source>
</evidence>
<reference evidence="2" key="2">
    <citation type="submission" date="2015-07" db="EMBL/GenBank/DDBJ databases">
        <title>Plasmids, circular viruses and viroids from rat gut.</title>
        <authorList>
            <person name="Jorgensen T.J."/>
            <person name="Hansen M.A."/>
            <person name="Xu Z."/>
            <person name="Tabak M.A."/>
            <person name="Sorensen S.J."/>
            <person name="Hansen L.H."/>
        </authorList>
    </citation>
    <scope>NUCLEOTIDE SEQUENCE</scope>
    <source>
        <strain evidence="2">RGFK1656</strain>
    </source>
</reference>